<feature type="transmembrane region" description="Helical" evidence="1">
    <location>
        <begin position="325"/>
        <end position="347"/>
    </location>
</feature>
<dbReference type="InterPro" id="IPR002656">
    <property type="entry name" value="Acyl_transf_3_dom"/>
</dbReference>
<feature type="domain" description="Acyltransferase 3" evidence="2">
    <location>
        <begin position="15"/>
        <end position="342"/>
    </location>
</feature>
<dbReference type="PANTHER" id="PTHR23028">
    <property type="entry name" value="ACETYLTRANSFERASE"/>
    <property type="match status" value="1"/>
</dbReference>
<dbReference type="PANTHER" id="PTHR23028:SF53">
    <property type="entry name" value="ACYL_TRANSF_3 DOMAIN-CONTAINING PROTEIN"/>
    <property type="match status" value="1"/>
</dbReference>
<evidence type="ECO:0000259" key="2">
    <source>
        <dbReference type="Pfam" id="PF01757"/>
    </source>
</evidence>
<dbReference type="EC" id="2.3.-.-" evidence="3"/>
<dbReference type="RefSeq" id="WP_369311685.1">
    <property type="nucleotide sequence ID" value="NZ_JBEHZE010000001.1"/>
</dbReference>
<dbReference type="GO" id="GO:0016746">
    <property type="term" value="F:acyltransferase activity"/>
    <property type="evidence" value="ECO:0007669"/>
    <property type="project" value="UniProtKB-KW"/>
</dbReference>
<accession>A0ABV3YZR8</accession>
<feature type="transmembrane region" description="Helical" evidence="1">
    <location>
        <begin position="289"/>
        <end position="313"/>
    </location>
</feature>
<organism evidence="3 4">
    <name type="scientific">Hyphococcus lacteus</name>
    <dbReference type="NCBI Taxonomy" id="3143536"/>
    <lineage>
        <taxon>Bacteria</taxon>
        <taxon>Pseudomonadati</taxon>
        <taxon>Pseudomonadota</taxon>
        <taxon>Alphaproteobacteria</taxon>
        <taxon>Parvularculales</taxon>
        <taxon>Parvularculaceae</taxon>
        <taxon>Hyphococcus</taxon>
    </lineage>
</organism>
<dbReference type="Pfam" id="PF01757">
    <property type="entry name" value="Acyl_transf_3"/>
    <property type="match status" value="1"/>
</dbReference>
<keyword evidence="4" id="KW-1185">Reference proteome</keyword>
<gene>
    <name evidence="3" type="ORF">ABFZ84_00510</name>
</gene>
<dbReference type="InterPro" id="IPR050879">
    <property type="entry name" value="Acyltransferase_3"/>
</dbReference>
<keyword evidence="3" id="KW-0808">Transferase</keyword>
<proteinExistence type="predicted"/>
<keyword evidence="1" id="KW-0812">Transmembrane</keyword>
<name>A0ABV3YZR8_9PROT</name>
<feature type="transmembrane region" description="Helical" evidence="1">
    <location>
        <begin position="259"/>
        <end position="277"/>
    </location>
</feature>
<keyword evidence="1" id="KW-1133">Transmembrane helix</keyword>
<keyword evidence="3" id="KW-0012">Acyltransferase</keyword>
<evidence type="ECO:0000256" key="1">
    <source>
        <dbReference type="SAM" id="Phobius"/>
    </source>
</evidence>
<reference evidence="3 4" key="1">
    <citation type="submission" date="2024-05" db="EMBL/GenBank/DDBJ databases">
        <title>Three bacterial strains, DH-69, EH-24, and ECK-19 isolated from coastal sediments.</title>
        <authorList>
            <person name="Ye Y.-Q."/>
            <person name="Du Z.-J."/>
        </authorList>
    </citation>
    <scope>NUCLEOTIDE SEQUENCE [LARGE SCALE GENOMIC DNA]</scope>
    <source>
        <strain evidence="3 4">ECK-19</strain>
    </source>
</reference>
<comment type="caution">
    <text evidence="3">The sequence shown here is derived from an EMBL/GenBank/DDBJ whole genome shotgun (WGS) entry which is preliminary data.</text>
</comment>
<evidence type="ECO:0000313" key="4">
    <source>
        <dbReference type="Proteomes" id="UP001560685"/>
    </source>
</evidence>
<feature type="transmembrane region" description="Helical" evidence="1">
    <location>
        <begin position="236"/>
        <end position="253"/>
    </location>
</feature>
<sequence>MTTDHDAYLARKYFPGLDGLRAIAIIAVVWHHCVRSELLPMFSRGFAGVDLFFVLSGFLIATLLIREKAKNGKISLRDFWARRFLRLMPAYYLLLLAMLAAYLLLKPDDPNTQRFVDGFHIYALYLSNWYNPGTNNMGITWSLSTEEQFYIIWPFIEAFAAPFFRLGFWLVAIVINQLVNFGVFDPMIENIFGAGAHEKEILEATFTPILFGVALAHILNDKKYYGWACRLCGFKYAPYVIAGFLLVLVNIPADDISGLFRLVMHLGMTAWIASIVLQPTAPLTNALSLRPIAFIGAVSYGMYLYHMWCIHIVRVVIGKLGLSQFWLQFPISLLLTMLVAAASFYLYEKRFLDWRKRFRK</sequence>
<evidence type="ECO:0000313" key="3">
    <source>
        <dbReference type="EMBL" id="MEX6632019.1"/>
    </source>
</evidence>
<keyword evidence="1" id="KW-0472">Membrane</keyword>
<feature type="transmembrane region" description="Helical" evidence="1">
    <location>
        <begin position="45"/>
        <end position="65"/>
    </location>
</feature>
<dbReference type="EMBL" id="JBEHZE010000001">
    <property type="protein sequence ID" value="MEX6632019.1"/>
    <property type="molecule type" value="Genomic_DNA"/>
</dbReference>
<dbReference type="Proteomes" id="UP001560685">
    <property type="component" value="Unassembled WGS sequence"/>
</dbReference>
<protein>
    <submittedName>
        <fullName evidence="3">Acyltransferase</fullName>
        <ecNumber evidence="3">2.3.-.-</ecNumber>
    </submittedName>
</protein>
<feature type="transmembrane region" description="Helical" evidence="1">
    <location>
        <begin position="85"/>
        <end position="105"/>
    </location>
</feature>
<feature type="transmembrane region" description="Helical" evidence="1">
    <location>
        <begin position="151"/>
        <end position="175"/>
    </location>
</feature>